<dbReference type="InterPro" id="IPR012373">
    <property type="entry name" value="Ferrdict_sens_TM"/>
</dbReference>
<evidence type="ECO:0000313" key="4">
    <source>
        <dbReference type="EMBL" id="GGA87731.1"/>
    </source>
</evidence>
<evidence type="ECO:0000259" key="3">
    <source>
        <dbReference type="Pfam" id="PF16220"/>
    </source>
</evidence>
<dbReference type="Proteomes" id="UP000646478">
    <property type="component" value="Unassembled WGS sequence"/>
</dbReference>
<proteinExistence type="predicted"/>
<dbReference type="EMBL" id="BMHH01000004">
    <property type="protein sequence ID" value="GGA87731.1"/>
    <property type="molecule type" value="Genomic_DNA"/>
</dbReference>
<dbReference type="PANTHER" id="PTHR30273:SF2">
    <property type="entry name" value="PROTEIN FECR"/>
    <property type="match status" value="1"/>
</dbReference>
<dbReference type="Gene3D" id="2.60.120.1440">
    <property type="match status" value="1"/>
</dbReference>
<sequence>MNDKPNQWPDGALSLSEEAADWLLRLTQNAHDPALAASFNEWLARSPGHRSAWERTQKTWSLLGHVPPTFRRAWDDGAIAVPDVAARPASPWVRRGLLAVSAGLAACIVAILIPAIMMRATADYVTATGENRTIALSDGSTVQLGGGSAIKLGFTDGRREVELLAGEAFFDVRHMADKPFIVEAGGVKVEVLGTAFDVRLAAQTADVALARGSVKASFATGGRRSEETLSPGQMLVIDRETGGMKISTVAVEDIGAWRGGNLHVVDAAIGSVVERLRRYHSGWIVLSDPALADERVTGVYDLRDPDRALRALVAPYGGVVHEVTPLARIISR</sequence>
<dbReference type="GO" id="GO:0016989">
    <property type="term" value="F:sigma factor antagonist activity"/>
    <property type="evidence" value="ECO:0007669"/>
    <property type="project" value="TreeGrafter"/>
</dbReference>
<evidence type="ECO:0000256" key="1">
    <source>
        <dbReference type="SAM" id="Phobius"/>
    </source>
</evidence>
<keyword evidence="4" id="KW-0808">Transferase</keyword>
<reference evidence="4" key="1">
    <citation type="journal article" date="2014" name="Int. J. Syst. Evol. Microbiol.">
        <title>Complete genome sequence of Corynebacterium casei LMG S-19264T (=DSM 44701T), isolated from a smear-ripened cheese.</title>
        <authorList>
            <consortium name="US DOE Joint Genome Institute (JGI-PGF)"/>
            <person name="Walter F."/>
            <person name="Albersmeier A."/>
            <person name="Kalinowski J."/>
            <person name="Ruckert C."/>
        </authorList>
    </citation>
    <scope>NUCLEOTIDE SEQUENCE</scope>
    <source>
        <strain evidence="4">CGMCC 1.15082</strain>
    </source>
</reference>
<feature type="domain" description="FecR protein" evidence="2">
    <location>
        <begin position="123"/>
        <end position="215"/>
    </location>
</feature>
<dbReference type="PIRSF" id="PIRSF018266">
    <property type="entry name" value="FecR"/>
    <property type="match status" value="1"/>
</dbReference>
<dbReference type="PANTHER" id="PTHR30273">
    <property type="entry name" value="PERIPLASMIC SIGNAL SENSOR AND SIGMA FACTOR ACTIVATOR FECR-RELATED"/>
    <property type="match status" value="1"/>
</dbReference>
<comment type="caution">
    <text evidence="4">The sequence shown here is derived from an EMBL/GenBank/DDBJ whole genome shotgun (WGS) entry which is preliminary data.</text>
</comment>
<feature type="transmembrane region" description="Helical" evidence="1">
    <location>
        <begin position="97"/>
        <end position="117"/>
    </location>
</feature>
<dbReference type="InterPro" id="IPR032623">
    <property type="entry name" value="FecR_N"/>
</dbReference>
<dbReference type="AlphaFoldDB" id="A0A916S9U6"/>
<accession>A0A916S9U6</accession>
<evidence type="ECO:0000313" key="5">
    <source>
        <dbReference type="Proteomes" id="UP000646478"/>
    </source>
</evidence>
<dbReference type="GO" id="GO:0016301">
    <property type="term" value="F:kinase activity"/>
    <property type="evidence" value="ECO:0007669"/>
    <property type="project" value="UniProtKB-KW"/>
</dbReference>
<evidence type="ECO:0000259" key="2">
    <source>
        <dbReference type="Pfam" id="PF04773"/>
    </source>
</evidence>
<keyword evidence="1" id="KW-0472">Membrane</keyword>
<dbReference type="RefSeq" id="WP_188822878.1">
    <property type="nucleotide sequence ID" value="NZ_BMHH01000004.1"/>
</dbReference>
<keyword evidence="1" id="KW-0812">Transmembrane</keyword>
<keyword evidence="5" id="KW-1185">Reference proteome</keyword>
<dbReference type="Pfam" id="PF04773">
    <property type="entry name" value="FecR"/>
    <property type="match status" value="1"/>
</dbReference>
<keyword evidence="4" id="KW-0418">Kinase</keyword>
<name>A0A916S9U6_9HYPH</name>
<reference evidence="4" key="2">
    <citation type="submission" date="2020-09" db="EMBL/GenBank/DDBJ databases">
        <authorList>
            <person name="Sun Q."/>
            <person name="Zhou Y."/>
        </authorList>
    </citation>
    <scope>NUCLEOTIDE SEQUENCE</scope>
    <source>
        <strain evidence="4">CGMCC 1.15082</strain>
    </source>
</reference>
<protein>
    <submittedName>
        <fullName evidence="4">Histidine kinase</fullName>
    </submittedName>
</protein>
<gene>
    <name evidence="4" type="ORF">GCM10011491_14320</name>
</gene>
<feature type="domain" description="FecR N-terminal" evidence="3">
    <location>
        <begin position="17"/>
        <end position="58"/>
    </location>
</feature>
<organism evidence="4 5">
    <name type="scientific">Brucella endophytica</name>
    <dbReference type="NCBI Taxonomy" id="1963359"/>
    <lineage>
        <taxon>Bacteria</taxon>
        <taxon>Pseudomonadati</taxon>
        <taxon>Pseudomonadota</taxon>
        <taxon>Alphaproteobacteria</taxon>
        <taxon>Hyphomicrobiales</taxon>
        <taxon>Brucellaceae</taxon>
        <taxon>Brucella/Ochrobactrum group</taxon>
        <taxon>Brucella</taxon>
    </lineage>
</organism>
<dbReference type="Pfam" id="PF16220">
    <property type="entry name" value="DUF4880"/>
    <property type="match status" value="1"/>
</dbReference>
<dbReference type="InterPro" id="IPR006860">
    <property type="entry name" value="FecR"/>
</dbReference>
<keyword evidence="1" id="KW-1133">Transmembrane helix</keyword>